<sequence length="421" mass="48358">MCTIEIMCGRYVLALKPPEIREVFRNNGMNIELAPEDTVGHTPEITYNLAPGNHGLVLVPWKHYSSKDDPSSKKNLFVQGDASMNKEVSESNKVNYHLQTMKWGIVPMWSSKNSVTGASPTLINCRDDSLAENKNIWASLKNRNRCVVIAQGFYEWLRKDKDKIPYHIMRRDQKLICMAGLFNNISVDGNDDNKKFCTYTIITTNANDQLKFLHNRMPVTFEIGSEELQTWLDPRQSKWSKNLQQLLKPYAGELQIYPVSRDVGNPKNNSPRLILPIKTNETKTNIKNYFTNYLTKTESPNIASKLSEEVERGISNSEDKEILSCQVSNEIFGLICKKRSQLITLKATEKYNLGSKRKSDLPDDAPRKKDRKINRCLSHEISTKTCPRPERISVRSYKSPKPKRFINKKTGCQEISKFFEK</sequence>
<evidence type="ECO:0000313" key="2">
    <source>
        <dbReference type="Proteomes" id="UP000683417"/>
    </source>
</evidence>
<protein>
    <submittedName>
        <fullName evidence="1">BgTH12-06567</fullName>
    </submittedName>
</protein>
<dbReference type="Pfam" id="PF02586">
    <property type="entry name" value="SRAP"/>
    <property type="match status" value="1"/>
</dbReference>
<organism evidence="1 2">
    <name type="scientific">Blumeria graminis f. sp. triticale</name>
    <dbReference type="NCBI Taxonomy" id="1689686"/>
    <lineage>
        <taxon>Eukaryota</taxon>
        <taxon>Fungi</taxon>
        <taxon>Dikarya</taxon>
        <taxon>Ascomycota</taxon>
        <taxon>Pezizomycotina</taxon>
        <taxon>Leotiomycetes</taxon>
        <taxon>Erysiphales</taxon>
        <taxon>Erysiphaceae</taxon>
        <taxon>Blumeria</taxon>
    </lineage>
</organism>
<dbReference type="PANTHER" id="PTHR13604:SF0">
    <property type="entry name" value="ABASIC SITE PROCESSING PROTEIN HMCES"/>
    <property type="match status" value="1"/>
</dbReference>
<dbReference type="Proteomes" id="UP000683417">
    <property type="component" value="Unassembled WGS sequence"/>
</dbReference>
<gene>
    <name evidence="1" type="ORF">BGTH12_LOCUS2220</name>
</gene>
<reference evidence="1" key="1">
    <citation type="submission" date="2020-10" db="EMBL/GenBank/DDBJ databases">
        <authorList>
            <person name="Muller C M."/>
        </authorList>
    </citation>
    <scope>NUCLEOTIDE SEQUENCE</scope>
    <source>
        <strain evidence="1">THUN-12</strain>
    </source>
</reference>
<proteinExistence type="predicted"/>
<dbReference type="EMBL" id="CAJHIT010000004">
    <property type="protein sequence ID" value="CAD6500862.1"/>
    <property type="molecule type" value="Genomic_DNA"/>
</dbReference>
<dbReference type="GO" id="GO:0003697">
    <property type="term" value="F:single-stranded DNA binding"/>
    <property type="evidence" value="ECO:0007669"/>
    <property type="project" value="InterPro"/>
</dbReference>
<comment type="caution">
    <text evidence="1">The sequence shown here is derived from an EMBL/GenBank/DDBJ whole genome shotgun (WGS) entry which is preliminary data.</text>
</comment>
<evidence type="ECO:0000313" key="1">
    <source>
        <dbReference type="EMBL" id="CAD6500862.1"/>
    </source>
</evidence>
<name>A0A9W4CYU0_BLUGR</name>
<dbReference type="PANTHER" id="PTHR13604">
    <property type="entry name" value="DC12-RELATED"/>
    <property type="match status" value="1"/>
</dbReference>
<dbReference type="GO" id="GO:0106300">
    <property type="term" value="P:protein-DNA covalent cross-linking repair"/>
    <property type="evidence" value="ECO:0007669"/>
    <property type="project" value="InterPro"/>
</dbReference>
<dbReference type="AlphaFoldDB" id="A0A9W4CYU0"/>
<accession>A0A9W4CYU0</accession>
<dbReference type="InterPro" id="IPR003738">
    <property type="entry name" value="SRAP"/>
</dbReference>